<dbReference type="Proteomes" id="UP001597402">
    <property type="component" value="Unassembled WGS sequence"/>
</dbReference>
<evidence type="ECO:0000313" key="7">
    <source>
        <dbReference type="EMBL" id="MFD2093527.1"/>
    </source>
</evidence>
<protein>
    <submittedName>
        <fullName evidence="7">ABC1 kinase family protein</fullName>
    </submittedName>
</protein>
<dbReference type="PANTHER" id="PTHR43851:SF3">
    <property type="entry name" value="COENZYME Q8"/>
    <property type="match status" value="1"/>
</dbReference>
<dbReference type="InterPro" id="IPR011009">
    <property type="entry name" value="Kinase-like_dom_sf"/>
</dbReference>
<dbReference type="InterPro" id="IPR034646">
    <property type="entry name" value="ADCK3_dom"/>
</dbReference>
<evidence type="ECO:0000256" key="3">
    <source>
        <dbReference type="ARBA" id="ARBA00022741"/>
    </source>
</evidence>
<keyword evidence="7" id="KW-0418">Kinase</keyword>
<evidence type="ECO:0000256" key="1">
    <source>
        <dbReference type="ARBA" id="ARBA00009670"/>
    </source>
</evidence>
<organism evidence="7 8">
    <name type="scientific">Blastococcus deserti</name>
    <dbReference type="NCBI Taxonomy" id="2259033"/>
    <lineage>
        <taxon>Bacteria</taxon>
        <taxon>Bacillati</taxon>
        <taxon>Actinomycetota</taxon>
        <taxon>Actinomycetes</taxon>
        <taxon>Geodermatophilales</taxon>
        <taxon>Geodermatophilaceae</taxon>
        <taxon>Blastococcus</taxon>
    </lineage>
</organism>
<dbReference type="EMBL" id="JBHUHP010000019">
    <property type="protein sequence ID" value="MFD2093527.1"/>
    <property type="molecule type" value="Genomic_DNA"/>
</dbReference>
<evidence type="ECO:0000256" key="4">
    <source>
        <dbReference type="ARBA" id="ARBA00022840"/>
    </source>
</evidence>
<dbReference type="CDD" id="cd13970">
    <property type="entry name" value="ABC1_ADCK3"/>
    <property type="match status" value="1"/>
</dbReference>
<feature type="compositionally biased region" description="Pro residues" evidence="5">
    <location>
        <begin position="461"/>
        <end position="470"/>
    </location>
</feature>
<keyword evidence="4" id="KW-0067">ATP-binding</keyword>
<proteinExistence type="inferred from homology"/>
<keyword evidence="8" id="KW-1185">Reference proteome</keyword>
<evidence type="ECO:0000259" key="6">
    <source>
        <dbReference type="Pfam" id="PF03109"/>
    </source>
</evidence>
<dbReference type="SUPFAM" id="SSF56112">
    <property type="entry name" value="Protein kinase-like (PK-like)"/>
    <property type="match status" value="1"/>
</dbReference>
<sequence>MAPGAPDGGRPARGRVARTARLAALPAAHVARSAVGLGKRLGGRPAELVAAQVQQRTAEQLFSTLGQLKGGAMKAGQALSALEAALPEQLVGPYREALVRLQEAAPAMPTAMVHDQLDRSFPGGWRGLFREFDDRPVAAASVGQVHRATWYDGTPVAVKIQYPGAGDALVADLGMLQHLAPVMQAAAPGLDARQLIAELRDRLADEVDYVLEADAQMAFAGAYRDDPDIHVPDVVAVEDRVLTTRWVSGVPLSRVIAEGTRAQRDRAGLLLVRLFASGPVRARRLHGDPHPGNFRLLPDGRLAVLDFGATEQMPHAWPERLGPLLAAGRDREGPTVHELAAAAGLLQPGKVTAPALMDLLDPYLEPLRSPAYHFTRGWLQEQTRRVSDPRSAAARTQRRLVIPPRHLLLQRVAAGLVGVLCSLDATVPVDEEVRRWLPGYDQAPVTRRSAPDNSVRHSSTPHPPSPRPPT</sequence>
<reference evidence="8" key="1">
    <citation type="journal article" date="2019" name="Int. J. Syst. Evol. Microbiol.">
        <title>The Global Catalogue of Microorganisms (GCM) 10K type strain sequencing project: providing services to taxonomists for standard genome sequencing and annotation.</title>
        <authorList>
            <consortium name="The Broad Institute Genomics Platform"/>
            <consortium name="The Broad Institute Genome Sequencing Center for Infectious Disease"/>
            <person name="Wu L."/>
            <person name="Ma J."/>
        </authorList>
    </citation>
    <scope>NUCLEOTIDE SEQUENCE [LARGE SCALE GENOMIC DNA]</scope>
    <source>
        <strain evidence="8">JCM 3338</strain>
    </source>
</reference>
<evidence type="ECO:0000256" key="5">
    <source>
        <dbReference type="SAM" id="MobiDB-lite"/>
    </source>
</evidence>
<dbReference type="InterPro" id="IPR051409">
    <property type="entry name" value="Atypical_kinase_ADCK"/>
</dbReference>
<accession>A0ABW4XE67</accession>
<dbReference type="RefSeq" id="WP_376879191.1">
    <property type="nucleotide sequence ID" value="NZ_JBHUHP010000019.1"/>
</dbReference>
<feature type="domain" description="ABC1 atypical kinase-like" evidence="6">
    <location>
        <begin position="100"/>
        <end position="319"/>
    </location>
</feature>
<dbReference type="PANTHER" id="PTHR43851">
    <property type="match status" value="1"/>
</dbReference>
<gene>
    <name evidence="7" type="ORF">ACFSHS_18360</name>
</gene>
<keyword evidence="2" id="KW-0808">Transferase</keyword>
<comment type="similarity">
    <text evidence="1">Belongs to the protein kinase superfamily. ADCK protein kinase family.</text>
</comment>
<keyword evidence="3" id="KW-0547">Nucleotide-binding</keyword>
<name>A0ABW4XE67_9ACTN</name>
<comment type="caution">
    <text evidence="7">The sequence shown here is derived from an EMBL/GenBank/DDBJ whole genome shotgun (WGS) entry which is preliminary data.</text>
</comment>
<dbReference type="InterPro" id="IPR004147">
    <property type="entry name" value="ABC1_dom"/>
</dbReference>
<dbReference type="Pfam" id="PF03109">
    <property type="entry name" value="ABC1"/>
    <property type="match status" value="1"/>
</dbReference>
<dbReference type="GO" id="GO:0016301">
    <property type="term" value="F:kinase activity"/>
    <property type="evidence" value="ECO:0007669"/>
    <property type="project" value="UniProtKB-KW"/>
</dbReference>
<feature type="region of interest" description="Disordered" evidence="5">
    <location>
        <begin position="443"/>
        <end position="470"/>
    </location>
</feature>
<evidence type="ECO:0000313" key="8">
    <source>
        <dbReference type="Proteomes" id="UP001597402"/>
    </source>
</evidence>
<evidence type="ECO:0000256" key="2">
    <source>
        <dbReference type="ARBA" id="ARBA00022679"/>
    </source>
</evidence>